<dbReference type="SMART" id="SM00326">
    <property type="entry name" value="SH3"/>
    <property type="match status" value="1"/>
</dbReference>
<evidence type="ECO:0000256" key="1">
    <source>
        <dbReference type="ARBA" id="ARBA00022443"/>
    </source>
</evidence>
<dbReference type="InterPro" id="IPR001452">
    <property type="entry name" value="SH3_domain"/>
</dbReference>
<dbReference type="GO" id="GO:0097320">
    <property type="term" value="P:plasma membrane tubulation"/>
    <property type="evidence" value="ECO:0007669"/>
    <property type="project" value="TreeGrafter"/>
</dbReference>
<feature type="compositionally biased region" description="Basic and acidic residues" evidence="3">
    <location>
        <begin position="524"/>
        <end position="533"/>
    </location>
</feature>
<dbReference type="SMART" id="SM00312">
    <property type="entry name" value="PX"/>
    <property type="match status" value="1"/>
</dbReference>
<name>A0A9P5ZE42_9AGAR</name>
<dbReference type="Pfam" id="PF10456">
    <property type="entry name" value="BAR_3_WASP_bdg"/>
    <property type="match status" value="1"/>
</dbReference>
<dbReference type="GO" id="GO:0031410">
    <property type="term" value="C:cytoplasmic vesicle"/>
    <property type="evidence" value="ECO:0007669"/>
    <property type="project" value="TreeGrafter"/>
</dbReference>
<dbReference type="InterPro" id="IPR036871">
    <property type="entry name" value="PX_dom_sf"/>
</dbReference>
<dbReference type="Gene3D" id="1.20.1270.60">
    <property type="entry name" value="Arfaptin homology (AH) domain/BAR domain"/>
    <property type="match status" value="1"/>
</dbReference>
<evidence type="ECO:0008006" key="8">
    <source>
        <dbReference type="Google" id="ProtNLM"/>
    </source>
</evidence>
<sequence>MATLPRSSRYPPGSQSSILPRPMSEFDSGINTSTAWTESLGTEESISRARSRQYLSESGVPHTLSEDEGDDEPEVMTRPARALYAFEGKAEFRELQVEAGDELEVIKEDVGHGWSLVRDATGEMGLLPQTYYTLDVTTKKREASGSSITPRPSPRSSQSQSSLAALIPQNTGEWIPTFPSFRQSLLGGKSLNRFSSFVTSGAESFLLNGSSLPEPPVTSKAEATHGKESSSASMLDTLEEQRTKAAILGLGEADRHVIDAGPAGPSWRAKTPSFSVLVHSPSKCTSGLSGAYTMYSVTSLFPAPPAAAVSADWIEVADPDDLHPPSPTTAEIATRITVQRRFSQFVMLHTALSRRLPGIVLPPLPEKQYAGRFSQDFVEARRGDLERYLNKIVRHPIVRYAEVVTFFLGCDNDSEWTRLLPQFISAPAAGPSFYARVYHPAFNVDLDDAEDAVTSFKRHTRAVGKGVQSLRNVFGRVRDARIEMSKAERLLSYTLLSLITSTPIASESAPGTTSEEEGDGNSHPPEKHEDKRKGLMNKDGAWCWREGCSECLKLTKAAQKTCETLQTVANLYDGHARRTQLATHESLKLMAHPSSLYESTITTHKSTLSRYREAVGTGSQTGPTYADENMVARCETVLNTTIAEMDVYHRQKGEDLKAVTVDYLDGEIAFYEQILTRLKTARALYNEPQYNNLASSPRLPSIYEKDLVYDPSNSSHSGANPHLPPRPLPQPCPHVFDSTPMRPVSVAIQEGVGMFLGDSTRRGSVFSRFW</sequence>
<dbReference type="InterPro" id="IPR027267">
    <property type="entry name" value="AH/BAR_dom_sf"/>
</dbReference>
<evidence type="ECO:0000256" key="2">
    <source>
        <dbReference type="PROSITE-ProRule" id="PRU00192"/>
    </source>
</evidence>
<keyword evidence="7" id="KW-1185">Reference proteome</keyword>
<dbReference type="Proteomes" id="UP000807469">
    <property type="component" value="Unassembled WGS sequence"/>
</dbReference>
<proteinExistence type="predicted"/>
<feature type="compositionally biased region" description="Pro residues" evidence="3">
    <location>
        <begin position="722"/>
        <end position="732"/>
    </location>
</feature>
<dbReference type="PANTHER" id="PTHR45827">
    <property type="entry name" value="SORTING NEXIN"/>
    <property type="match status" value="1"/>
</dbReference>
<feature type="compositionally biased region" description="Polar residues" evidence="3">
    <location>
        <begin position="29"/>
        <end position="44"/>
    </location>
</feature>
<dbReference type="GO" id="GO:0006897">
    <property type="term" value="P:endocytosis"/>
    <property type="evidence" value="ECO:0007669"/>
    <property type="project" value="TreeGrafter"/>
</dbReference>
<dbReference type="GO" id="GO:0035091">
    <property type="term" value="F:phosphatidylinositol binding"/>
    <property type="evidence" value="ECO:0007669"/>
    <property type="project" value="InterPro"/>
</dbReference>
<dbReference type="Gene3D" id="3.30.1520.10">
    <property type="entry name" value="Phox-like domain"/>
    <property type="match status" value="1"/>
</dbReference>
<feature type="region of interest" description="Disordered" evidence="3">
    <location>
        <begin position="1"/>
        <end position="74"/>
    </location>
</feature>
<dbReference type="InterPro" id="IPR001683">
    <property type="entry name" value="PX_dom"/>
</dbReference>
<feature type="compositionally biased region" description="Low complexity" evidence="3">
    <location>
        <begin position="144"/>
        <end position="163"/>
    </location>
</feature>
<dbReference type="Pfam" id="PF00018">
    <property type="entry name" value="SH3_1"/>
    <property type="match status" value="1"/>
</dbReference>
<dbReference type="InterPro" id="IPR036028">
    <property type="entry name" value="SH3-like_dom_sf"/>
</dbReference>
<dbReference type="EMBL" id="MU155138">
    <property type="protein sequence ID" value="KAF9484995.1"/>
    <property type="molecule type" value="Genomic_DNA"/>
</dbReference>
<feature type="region of interest" description="Disordered" evidence="3">
    <location>
        <begin position="710"/>
        <end position="735"/>
    </location>
</feature>
<dbReference type="SUPFAM" id="SSF50044">
    <property type="entry name" value="SH3-domain"/>
    <property type="match status" value="1"/>
</dbReference>
<evidence type="ECO:0000313" key="6">
    <source>
        <dbReference type="EMBL" id="KAF9484995.1"/>
    </source>
</evidence>
<dbReference type="AlphaFoldDB" id="A0A9P5ZE42"/>
<dbReference type="Pfam" id="PF00787">
    <property type="entry name" value="PX"/>
    <property type="match status" value="1"/>
</dbReference>
<reference evidence="6" key="1">
    <citation type="submission" date="2020-11" db="EMBL/GenBank/DDBJ databases">
        <authorList>
            <consortium name="DOE Joint Genome Institute"/>
            <person name="Ahrendt S."/>
            <person name="Riley R."/>
            <person name="Andreopoulos W."/>
            <person name="Labutti K."/>
            <person name="Pangilinan J."/>
            <person name="Ruiz-Duenas F.J."/>
            <person name="Barrasa J.M."/>
            <person name="Sanchez-Garcia M."/>
            <person name="Camarero S."/>
            <person name="Miyauchi S."/>
            <person name="Serrano A."/>
            <person name="Linde D."/>
            <person name="Babiker R."/>
            <person name="Drula E."/>
            <person name="Ayuso-Fernandez I."/>
            <person name="Pacheco R."/>
            <person name="Padilla G."/>
            <person name="Ferreira P."/>
            <person name="Barriuso J."/>
            <person name="Kellner H."/>
            <person name="Castanera R."/>
            <person name="Alfaro M."/>
            <person name="Ramirez L."/>
            <person name="Pisabarro A.G."/>
            <person name="Kuo A."/>
            <person name="Tritt A."/>
            <person name="Lipzen A."/>
            <person name="He G."/>
            <person name="Yan M."/>
            <person name="Ng V."/>
            <person name="Cullen D."/>
            <person name="Martin F."/>
            <person name="Rosso M.-N."/>
            <person name="Henrissat B."/>
            <person name="Hibbett D."/>
            <person name="Martinez A.T."/>
            <person name="Grigoriev I.V."/>
        </authorList>
    </citation>
    <scope>NUCLEOTIDE SEQUENCE</scope>
    <source>
        <strain evidence="6">CIRM-BRFM 674</strain>
    </source>
</reference>
<comment type="caution">
    <text evidence="6">The sequence shown here is derived from an EMBL/GenBank/DDBJ whole genome shotgun (WGS) entry which is preliminary data.</text>
</comment>
<accession>A0A9P5ZE42</accession>
<organism evidence="6 7">
    <name type="scientific">Pholiota conissans</name>
    <dbReference type="NCBI Taxonomy" id="109636"/>
    <lineage>
        <taxon>Eukaryota</taxon>
        <taxon>Fungi</taxon>
        <taxon>Dikarya</taxon>
        <taxon>Basidiomycota</taxon>
        <taxon>Agaricomycotina</taxon>
        <taxon>Agaricomycetes</taxon>
        <taxon>Agaricomycetidae</taxon>
        <taxon>Agaricales</taxon>
        <taxon>Agaricineae</taxon>
        <taxon>Strophariaceae</taxon>
        <taxon>Pholiota</taxon>
    </lineage>
</organism>
<feature type="region of interest" description="Disordered" evidence="3">
    <location>
        <begin position="141"/>
        <end position="163"/>
    </location>
</feature>
<dbReference type="PROSITE" id="PS50195">
    <property type="entry name" value="PX"/>
    <property type="match status" value="1"/>
</dbReference>
<gene>
    <name evidence="6" type="ORF">BDN70DRAFT_871680</name>
</gene>
<evidence type="ECO:0000259" key="4">
    <source>
        <dbReference type="PROSITE" id="PS50002"/>
    </source>
</evidence>
<dbReference type="OrthoDB" id="10254720at2759"/>
<dbReference type="Gene3D" id="2.30.30.40">
    <property type="entry name" value="SH3 Domains"/>
    <property type="match status" value="1"/>
</dbReference>
<evidence type="ECO:0000313" key="7">
    <source>
        <dbReference type="Proteomes" id="UP000807469"/>
    </source>
</evidence>
<feature type="domain" description="PX" evidence="5">
    <location>
        <begin position="273"/>
        <end position="414"/>
    </location>
</feature>
<feature type="region of interest" description="Disordered" evidence="3">
    <location>
        <begin position="208"/>
        <end position="233"/>
    </location>
</feature>
<feature type="region of interest" description="Disordered" evidence="3">
    <location>
        <begin position="505"/>
        <end position="533"/>
    </location>
</feature>
<feature type="domain" description="SH3" evidence="4">
    <location>
        <begin position="75"/>
        <end position="137"/>
    </location>
</feature>
<protein>
    <recommendedName>
        <fullName evidence="8">PX-domain-containing protein</fullName>
    </recommendedName>
</protein>
<dbReference type="PANTHER" id="PTHR45827:SF1">
    <property type="entry name" value="SORTING NEXIN"/>
    <property type="match status" value="1"/>
</dbReference>
<dbReference type="SUPFAM" id="SSF64268">
    <property type="entry name" value="PX domain"/>
    <property type="match status" value="1"/>
</dbReference>
<keyword evidence="1 2" id="KW-0728">SH3 domain</keyword>
<evidence type="ECO:0000256" key="3">
    <source>
        <dbReference type="SAM" id="MobiDB-lite"/>
    </source>
</evidence>
<dbReference type="PROSITE" id="PS50002">
    <property type="entry name" value="SH3"/>
    <property type="match status" value="1"/>
</dbReference>
<evidence type="ECO:0000259" key="5">
    <source>
        <dbReference type="PROSITE" id="PS50195"/>
    </source>
</evidence>
<dbReference type="GO" id="GO:0005886">
    <property type="term" value="C:plasma membrane"/>
    <property type="evidence" value="ECO:0007669"/>
    <property type="project" value="TreeGrafter"/>
</dbReference>
<dbReference type="GO" id="GO:0016197">
    <property type="term" value="P:endosomal transport"/>
    <property type="evidence" value="ECO:0007669"/>
    <property type="project" value="TreeGrafter"/>
</dbReference>
<dbReference type="InterPro" id="IPR019497">
    <property type="entry name" value="Sorting_nexin_WASP-bd-dom"/>
</dbReference>